<sequence length="70" mass="7442">MCAVAGWGLVGLDGRTDTLQDVWLRVQRDQEVTLETPCCVTMRPRAPSPMKIGSGPLQQSSPGCPVSCPG</sequence>
<proteinExistence type="predicted"/>
<gene>
    <name evidence="2" type="ORF">HPG69_002243</name>
</gene>
<evidence type="ECO:0000256" key="1">
    <source>
        <dbReference type="SAM" id="MobiDB-lite"/>
    </source>
</evidence>
<dbReference type="AlphaFoldDB" id="A0A7J7FCI8"/>
<name>A0A7J7FCI8_DICBM</name>
<evidence type="ECO:0000313" key="2">
    <source>
        <dbReference type="EMBL" id="KAF5925792.1"/>
    </source>
</evidence>
<keyword evidence="3" id="KW-1185">Reference proteome</keyword>
<evidence type="ECO:0000313" key="3">
    <source>
        <dbReference type="Proteomes" id="UP000551758"/>
    </source>
</evidence>
<organism evidence="2 3">
    <name type="scientific">Diceros bicornis minor</name>
    <name type="common">South-central black rhinoceros</name>
    <dbReference type="NCBI Taxonomy" id="77932"/>
    <lineage>
        <taxon>Eukaryota</taxon>
        <taxon>Metazoa</taxon>
        <taxon>Chordata</taxon>
        <taxon>Craniata</taxon>
        <taxon>Vertebrata</taxon>
        <taxon>Euteleostomi</taxon>
        <taxon>Mammalia</taxon>
        <taxon>Eutheria</taxon>
        <taxon>Laurasiatheria</taxon>
        <taxon>Perissodactyla</taxon>
        <taxon>Rhinocerotidae</taxon>
        <taxon>Diceros</taxon>
    </lineage>
</organism>
<comment type="caution">
    <text evidence="2">The sequence shown here is derived from an EMBL/GenBank/DDBJ whole genome shotgun (WGS) entry which is preliminary data.</text>
</comment>
<accession>A0A7J7FCI8</accession>
<feature type="region of interest" description="Disordered" evidence="1">
    <location>
        <begin position="49"/>
        <end position="70"/>
    </location>
</feature>
<dbReference type="EMBL" id="JACDTQ010000812">
    <property type="protein sequence ID" value="KAF5925792.1"/>
    <property type="molecule type" value="Genomic_DNA"/>
</dbReference>
<dbReference type="Proteomes" id="UP000551758">
    <property type="component" value="Unassembled WGS sequence"/>
</dbReference>
<evidence type="ECO:0008006" key="4">
    <source>
        <dbReference type="Google" id="ProtNLM"/>
    </source>
</evidence>
<reference evidence="2 3" key="1">
    <citation type="journal article" date="2020" name="Mol. Biol. Evol.">
        <title>Interspecific Gene Flow and the Evolution of Specialization in Black and White Rhinoceros.</title>
        <authorList>
            <person name="Moodley Y."/>
            <person name="Westbury M.V."/>
            <person name="Russo I.M."/>
            <person name="Gopalakrishnan S."/>
            <person name="Rakotoarivelo A."/>
            <person name="Olsen R.A."/>
            <person name="Prost S."/>
            <person name="Tunstall T."/>
            <person name="Ryder O.A."/>
            <person name="Dalen L."/>
            <person name="Bruford M.W."/>
        </authorList>
    </citation>
    <scope>NUCLEOTIDE SEQUENCE [LARGE SCALE GENOMIC DNA]</scope>
    <source>
        <strain evidence="2">SBR-YM</strain>
        <tissue evidence="2">Skin</tissue>
    </source>
</reference>
<protein>
    <recommendedName>
        <fullName evidence="4">Peptidase S1 domain-containing protein</fullName>
    </recommendedName>
</protein>